<dbReference type="InterPro" id="IPR021737">
    <property type="entry name" value="Phage_phiKZ_Orf197"/>
</dbReference>
<sequence length="103" mass="12446">MNIFVWLLFAHFLGDFSLQGKLMGEEKQKNCIILLIHCVIWSGCVCVALQYLDILTAWKYSFLFFGHLVIDYWKIKKKKEPYDIYFYLDQVFHIIQLEIVYHF</sequence>
<keyword evidence="1" id="KW-1133">Transmembrane helix</keyword>
<protein>
    <recommendedName>
        <fullName evidence="3">DUF3307 domain-containing protein</fullName>
    </recommendedName>
</protein>
<comment type="caution">
    <text evidence="2">The sequence shown here is derived from an EMBL/GenBank/DDBJ whole genome shotgun (WGS) entry which is preliminary data.</text>
</comment>
<keyword evidence="1" id="KW-0812">Transmembrane</keyword>
<organism evidence="2">
    <name type="scientific">marine sediment metagenome</name>
    <dbReference type="NCBI Taxonomy" id="412755"/>
    <lineage>
        <taxon>unclassified sequences</taxon>
        <taxon>metagenomes</taxon>
        <taxon>ecological metagenomes</taxon>
    </lineage>
</organism>
<keyword evidence="1" id="KW-0472">Membrane</keyword>
<dbReference type="Pfam" id="PF11750">
    <property type="entry name" value="DUF3307"/>
    <property type="match status" value="1"/>
</dbReference>
<evidence type="ECO:0000313" key="2">
    <source>
        <dbReference type="EMBL" id="KKM67724.1"/>
    </source>
</evidence>
<accession>A0A0F9JD51</accession>
<dbReference type="EMBL" id="LAZR01010299">
    <property type="protein sequence ID" value="KKM67724.1"/>
    <property type="molecule type" value="Genomic_DNA"/>
</dbReference>
<evidence type="ECO:0000256" key="1">
    <source>
        <dbReference type="SAM" id="Phobius"/>
    </source>
</evidence>
<name>A0A0F9JD51_9ZZZZ</name>
<proteinExistence type="predicted"/>
<dbReference type="AlphaFoldDB" id="A0A0F9JD51"/>
<evidence type="ECO:0008006" key="3">
    <source>
        <dbReference type="Google" id="ProtNLM"/>
    </source>
</evidence>
<gene>
    <name evidence="2" type="ORF">LCGC14_1468250</name>
</gene>
<reference evidence="2" key="1">
    <citation type="journal article" date="2015" name="Nature">
        <title>Complex archaea that bridge the gap between prokaryotes and eukaryotes.</title>
        <authorList>
            <person name="Spang A."/>
            <person name="Saw J.H."/>
            <person name="Jorgensen S.L."/>
            <person name="Zaremba-Niedzwiedzka K."/>
            <person name="Martijn J."/>
            <person name="Lind A.E."/>
            <person name="van Eijk R."/>
            <person name="Schleper C."/>
            <person name="Guy L."/>
            <person name="Ettema T.J."/>
        </authorList>
    </citation>
    <scope>NUCLEOTIDE SEQUENCE</scope>
</reference>
<feature type="transmembrane region" description="Helical" evidence="1">
    <location>
        <begin position="31"/>
        <end position="51"/>
    </location>
</feature>